<dbReference type="InterPro" id="IPR027417">
    <property type="entry name" value="P-loop_NTPase"/>
</dbReference>
<proteinExistence type="predicted"/>
<name>A0A1G1XAH0_9BACT</name>
<evidence type="ECO:0000313" key="1">
    <source>
        <dbReference type="EMBL" id="OGY36580.1"/>
    </source>
</evidence>
<sequence>MENNNKILVIGPSGSGKTYISSELKKKGVNAVDADLVAGLSGWFNNQGNKVAYPEDADKVFLDTHEFLWNKEFLKQFLSKQKEIYLFGLSGNVFSVMDLFDSVYFLDVKLNVIRKNLRHESRNNPMGKTDYQLENALKYAEEIKQKAKELGIIFIDATSKTPQQIFKEIEKISNITWDDIKKAL</sequence>
<evidence type="ECO:0000313" key="2">
    <source>
        <dbReference type="Proteomes" id="UP000177941"/>
    </source>
</evidence>
<dbReference type="AlphaFoldDB" id="A0A1G1XAH0"/>
<organism evidence="1 2">
    <name type="scientific">Candidatus Andersenbacteria bacterium RIFCSPHIGHO2_12_FULL_45_11b</name>
    <dbReference type="NCBI Taxonomy" id="1797282"/>
    <lineage>
        <taxon>Bacteria</taxon>
        <taxon>Candidatus Anderseniibacteriota</taxon>
    </lineage>
</organism>
<evidence type="ECO:0008006" key="3">
    <source>
        <dbReference type="Google" id="ProtNLM"/>
    </source>
</evidence>
<accession>A0A1G1XAH0</accession>
<protein>
    <recommendedName>
        <fullName evidence="3">Shikimate kinase</fullName>
    </recommendedName>
</protein>
<dbReference type="SUPFAM" id="SSF52540">
    <property type="entry name" value="P-loop containing nucleoside triphosphate hydrolases"/>
    <property type="match status" value="1"/>
</dbReference>
<dbReference type="Gene3D" id="3.40.50.300">
    <property type="entry name" value="P-loop containing nucleotide triphosphate hydrolases"/>
    <property type="match status" value="1"/>
</dbReference>
<dbReference type="EMBL" id="MHHS01000032">
    <property type="protein sequence ID" value="OGY36580.1"/>
    <property type="molecule type" value="Genomic_DNA"/>
</dbReference>
<gene>
    <name evidence="1" type="ORF">A3E36_03240</name>
</gene>
<dbReference type="Proteomes" id="UP000177941">
    <property type="component" value="Unassembled WGS sequence"/>
</dbReference>
<dbReference type="Pfam" id="PF13238">
    <property type="entry name" value="AAA_18"/>
    <property type="match status" value="1"/>
</dbReference>
<comment type="caution">
    <text evidence="1">The sequence shown here is derived from an EMBL/GenBank/DDBJ whole genome shotgun (WGS) entry which is preliminary data.</text>
</comment>
<reference evidence="1 2" key="1">
    <citation type="journal article" date="2016" name="Nat. Commun.">
        <title>Thousands of microbial genomes shed light on interconnected biogeochemical processes in an aquifer system.</title>
        <authorList>
            <person name="Anantharaman K."/>
            <person name="Brown C.T."/>
            <person name="Hug L.A."/>
            <person name="Sharon I."/>
            <person name="Castelle C.J."/>
            <person name="Probst A.J."/>
            <person name="Thomas B.C."/>
            <person name="Singh A."/>
            <person name="Wilkins M.J."/>
            <person name="Karaoz U."/>
            <person name="Brodie E.L."/>
            <person name="Williams K.H."/>
            <person name="Hubbard S.S."/>
            <person name="Banfield J.F."/>
        </authorList>
    </citation>
    <scope>NUCLEOTIDE SEQUENCE [LARGE SCALE GENOMIC DNA]</scope>
</reference>